<proteinExistence type="predicted"/>
<reference evidence="2" key="1">
    <citation type="journal article" date="2020" name="mSystems">
        <title>Genome- and Community-Level Interaction Insights into Carbon Utilization and Element Cycling Functions of Hydrothermarchaeota in Hydrothermal Sediment.</title>
        <authorList>
            <person name="Zhou Z."/>
            <person name="Liu Y."/>
            <person name="Xu W."/>
            <person name="Pan J."/>
            <person name="Luo Z.H."/>
            <person name="Li M."/>
        </authorList>
    </citation>
    <scope>NUCLEOTIDE SEQUENCE [LARGE SCALE GENOMIC DNA]</scope>
    <source>
        <strain evidence="2">SpSt-418</strain>
    </source>
</reference>
<dbReference type="Pfam" id="PF03992">
    <property type="entry name" value="ABM"/>
    <property type="match status" value="1"/>
</dbReference>
<evidence type="ECO:0000313" key="2">
    <source>
        <dbReference type="EMBL" id="HFN01348.1"/>
    </source>
</evidence>
<evidence type="ECO:0000259" key="1">
    <source>
        <dbReference type="Pfam" id="PF03992"/>
    </source>
</evidence>
<dbReference type="InterPro" id="IPR007138">
    <property type="entry name" value="ABM_dom"/>
</dbReference>
<dbReference type="EMBL" id="DSRU01000399">
    <property type="protein sequence ID" value="HFN01348.1"/>
    <property type="molecule type" value="Genomic_DNA"/>
</dbReference>
<protein>
    <recommendedName>
        <fullName evidence="1">ABM domain-containing protein</fullName>
    </recommendedName>
</protein>
<dbReference type="InterPro" id="IPR011008">
    <property type="entry name" value="Dimeric_a/b-barrel"/>
</dbReference>
<dbReference type="Gene3D" id="3.30.70.100">
    <property type="match status" value="1"/>
</dbReference>
<feature type="domain" description="ABM" evidence="1">
    <location>
        <begin position="48"/>
        <end position="113"/>
    </location>
</feature>
<comment type="caution">
    <text evidence="2">The sequence shown here is derived from an EMBL/GenBank/DDBJ whole genome shotgun (WGS) entry which is preliminary data.</text>
</comment>
<dbReference type="SUPFAM" id="SSF54909">
    <property type="entry name" value="Dimeric alpha+beta barrel"/>
    <property type="match status" value="1"/>
</dbReference>
<name>A0A7C3KJC5_9CYAN</name>
<organism evidence="2">
    <name type="scientific">Oscillatoriales cyanobacterium SpSt-418</name>
    <dbReference type="NCBI Taxonomy" id="2282169"/>
    <lineage>
        <taxon>Bacteria</taxon>
        <taxon>Bacillati</taxon>
        <taxon>Cyanobacteriota</taxon>
        <taxon>Cyanophyceae</taxon>
        <taxon>Oscillatoriophycideae</taxon>
        <taxon>Oscillatoriales</taxon>
    </lineage>
</organism>
<gene>
    <name evidence="2" type="ORF">ENR64_27100</name>
</gene>
<sequence length="286" mass="31396">MLNGCKSQLRNLILLCLTFIGVVFLWADVAYADKPPSKIVFDSTTTPINVVSFYKSTPETQKDVVSSTLKASKSFYKSNPGFGSYLVLQSEDGTRVLTLTQWKDQASYEAFAAQATASESESYKSESYQADSYKSSSKSYGKKSDYEKEAVAPDRTIVYQIDKTQAPEGVIPGIYGLQTLIQFSDVVANDSETAPTVIASIEESFENVVKTVPAPHAAVLLKGLEHSELAMLANWGYSKDELSDPEKLPDIDLTSEAVDELTTSDENLYEVVKVVTPKLPKEKYGS</sequence>
<accession>A0A7C3KJC5</accession>
<dbReference type="AlphaFoldDB" id="A0A7C3KJC5"/>